<dbReference type="InterPro" id="IPR026444">
    <property type="entry name" value="Secre_tail"/>
</dbReference>
<evidence type="ECO:0000256" key="1">
    <source>
        <dbReference type="ARBA" id="ARBA00022729"/>
    </source>
</evidence>
<accession>A0A369A543</accession>
<proteinExistence type="predicted"/>
<comment type="caution">
    <text evidence="3">The sequence shown here is derived from an EMBL/GenBank/DDBJ whole genome shotgun (WGS) entry which is preliminary data.</text>
</comment>
<gene>
    <name evidence="3" type="ORF">DES35_10367</name>
</gene>
<dbReference type="EMBL" id="QPJS01000003">
    <property type="protein sequence ID" value="RCX03187.1"/>
    <property type="molecule type" value="Genomic_DNA"/>
</dbReference>
<evidence type="ECO:0000259" key="2">
    <source>
        <dbReference type="Pfam" id="PF18962"/>
    </source>
</evidence>
<evidence type="ECO:0000313" key="4">
    <source>
        <dbReference type="Proteomes" id="UP000253517"/>
    </source>
</evidence>
<name>A0A369A543_9FLAO</name>
<dbReference type="NCBIfam" id="TIGR04183">
    <property type="entry name" value="Por_Secre_tail"/>
    <property type="match status" value="1"/>
</dbReference>
<organism evidence="3 4">
    <name type="scientific">Schleiferia thermophila</name>
    <dbReference type="NCBI Taxonomy" id="884107"/>
    <lineage>
        <taxon>Bacteria</taxon>
        <taxon>Pseudomonadati</taxon>
        <taxon>Bacteroidota</taxon>
        <taxon>Flavobacteriia</taxon>
        <taxon>Flavobacteriales</taxon>
        <taxon>Schleiferiaceae</taxon>
        <taxon>Schleiferia</taxon>
    </lineage>
</organism>
<keyword evidence="4" id="KW-1185">Reference proteome</keyword>
<dbReference type="AlphaFoldDB" id="A0A369A543"/>
<protein>
    <submittedName>
        <fullName evidence="3">Putative secreted protein (Por secretion system target)</fullName>
    </submittedName>
</protein>
<evidence type="ECO:0000313" key="3">
    <source>
        <dbReference type="EMBL" id="RCX03187.1"/>
    </source>
</evidence>
<feature type="domain" description="Secretion system C-terminal sorting" evidence="2">
    <location>
        <begin position="144"/>
        <end position="218"/>
    </location>
</feature>
<keyword evidence="1" id="KW-0732">Signal</keyword>
<reference evidence="3 4" key="1">
    <citation type="submission" date="2018-07" db="EMBL/GenBank/DDBJ databases">
        <title>Genomic Encyclopedia of Type Strains, Phase IV (KMG-IV): sequencing the most valuable type-strain genomes for metagenomic binning, comparative biology and taxonomic classification.</title>
        <authorList>
            <person name="Goeker M."/>
        </authorList>
    </citation>
    <scope>NUCLEOTIDE SEQUENCE [LARGE SCALE GENOMIC DNA]</scope>
    <source>
        <strain evidence="3 4">DSM 21410</strain>
    </source>
</reference>
<dbReference type="Pfam" id="PF18962">
    <property type="entry name" value="Por_Secre_tail"/>
    <property type="match status" value="1"/>
</dbReference>
<dbReference type="Proteomes" id="UP000253517">
    <property type="component" value="Unassembled WGS sequence"/>
</dbReference>
<sequence length="221" mass="24177">MGQSLQIVSFDTIVQGNAFTSDDIYGKAAIKNNSATAKVVKVKRHYDASNPLIDSNAICWGFCFETTVDISPMGISIAPGSTNSIDFSGHVYPDKDGIARAGQIMYTFFVDENPQDSVSILITFEVSPTFSIAKYQNLNRTLSIYPNPGKNWVELSMEINANESAIISFADITGRIVKSTVLQSGESLHRLNISDLKAGIYLYTVSINHAVVATRRLVVKK</sequence>